<sequence>MTTIIGLKQLRENVEKYVSEVNEGKSFTVMKKSRPVFRIVPPDDDDSMWETVVDFTEFYKEGTPARELLKRLRSLNAKSRKAS</sequence>
<dbReference type="SUPFAM" id="SSF143120">
    <property type="entry name" value="YefM-like"/>
    <property type="match status" value="1"/>
</dbReference>
<proteinExistence type="inferred from homology"/>
<accession>A0A1G2KP38</accession>
<dbReference type="Proteomes" id="UP000178710">
    <property type="component" value="Unassembled WGS sequence"/>
</dbReference>
<evidence type="ECO:0000256" key="1">
    <source>
        <dbReference type="ARBA" id="ARBA00009981"/>
    </source>
</evidence>
<protein>
    <recommendedName>
        <fullName evidence="4">Antitoxin</fullName>
    </recommendedName>
</protein>
<dbReference type="InterPro" id="IPR036165">
    <property type="entry name" value="YefM-like_sf"/>
</dbReference>
<gene>
    <name evidence="2" type="ORF">A3C12_01945</name>
</gene>
<dbReference type="EMBL" id="MHQK01000034">
    <property type="protein sequence ID" value="OHA01143.1"/>
    <property type="molecule type" value="Genomic_DNA"/>
</dbReference>
<evidence type="ECO:0000313" key="3">
    <source>
        <dbReference type="Proteomes" id="UP000178710"/>
    </source>
</evidence>
<evidence type="ECO:0008006" key="4">
    <source>
        <dbReference type="Google" id="ProtNLM"/>
    </source>
</evidence>
<dbReference type="NCBIfam" id="TIGR01552">
    <property type="entry name" value="phd_fam"/>
    <property type="match status" value="1"/>
</dbReference>
<organism evidence="2 3">
    <name type="scientific">Candidatus Sungbacteria bacterium RIFCSPHIGHO2_02_FULL_49_20</name>
    <dbReference type="NCBI Taxonomy" id="1802272"/>
    <lineage>
        <taxon>Bacteria</taxon>
        <taxon>Candidatus Sungiibacteriota</taxon>
    </lineage>
</organism>
<dbReference type="AlphaFoldDB" id="A0A1G2KP38"/>
<reference evidence="2 3" key="1">
    <citation type="journal article" date="2016" name="Nat. Commun.">
        <title>Thousands of microbial genomes shed light on interconnected biogeochemical processes in an aquifer system.</title>
        <authorList>
            <person name="Anantharaman K."/>
            <person name="Brown C.T."/>
            <person name="Hug L.A."/>
            <person name="Sharon I."/>
            <person name="Castelle C.J."/>
            <person name="Probst A.J."/>
            <person name="Thomas B.C."/>
            <person name="Singh A."/>
            <person name="Wilkins M.J."/>
            <person name="Karaoz U."/>
            <person name="Brodie E.L."/>
            <person name="Williams K.H."/>
            <person name="Hubbard S.S."/>
            <person name="Banfield J.F."/>
        </authorList>
    </citation>
    <scope>NUCLEOTIDE SEQUENCE [LARGE SCALE GENOMIC DNA]</scope>
</reference>
<name>A0A1G2KP38_9BACT</name>
<evidence type="ECO:0000313" key="2">
    <source>
        <dbReference type="EMBL" id="OHA01143.1"/>
    </source>
</evidence>
<comment type="similarity">
    <text evidence="1">Belongs to the phD/YefM antitoxin family.</text>
</comment>
<comment type="caution">
    <text evidence="2">The sequence shown here is derived from an EMBL/GenBank/DDBJ whole genome shotgun (WGS) entry which is preliminary data.</text>
</comment>